<organism evidence="2 3">
    <name type="scientific">Ktedonosporobacter rubrisoli</name>
    <dbReference type="NCBI Taxonomy" id="2509675"/>
    <lineage>
        <taxon>Bacteria</taxon>
        <taxon>Bacillati</taxon>
        <taxon>Chloroflexota</taxon>
        <taxon>Ktedonobacteria</taxon>
        <taxon>Ktedonobacterales</taxon>
        <taxon>Ktedonosporobacteraceae</taxon>
        <taxon>Ktedonosporobacter</taxon>
    </lineage>
</organism>
<dbReference type="AlphaFoldDB" id="A0A4P6K0I3"/>
<accession>A0A4P6K0I3</accession>
<evidence type="ECO:0000313" key="2">
    <source>
        <dbReference type="EMBL" id="QBD81544.1"/>
    </source>
</evidence>
<gene>
    <name evidence="2" type="ORF">EPA93_38480</name>
</gene>
<evidence type="ECO:0000313" key="3">
    <source>
        <dbReference type="Proteomes" id="UP000290365"/>
    </source>
</evidence>
<dbReference type="Proteomes" id="UP000290365">
    <property type="component" value="Chromosome"/>
</dbReference>
<dbReference type="KEGG" id="kbs:EPA93_38480"/>
<evidence type="ECO:0000259" key="1">
    <source>
        <dbReference type="Pfam" id="PF22746"/>
    </source>
</evidence>
<reference evidence="2 3" key="1">
    <citation type="submission" date="2019-01" db="EMBL/GenBank/DDBJ databases">
        <title>Ktedonosporobacter rubrisoli SCAWS-G2.</title>
        <authorList>
            <person name="Huang Y."/>
            <person name="Yan B."/>
        </authorList>
    </citation>
    <scope>NUCLEOTIDE SEQUENCE [LARGE SCALE GENOMIC DNA]</scope>
    <source>
        <strain evidence="2 3">SCAWS-G2</strain>
    </source>
</reference>
<name>A0A4P6K0I3_KTERU</name>
<dbReference type="EMBL" id="CP035758">
    <property type="protein sequence ID" value="QBD81544.1"/>
    <property type="molecule type" value="Genomic_DNA"/>
</dbReference>
<dbReference type="OrthoDB" id="164380at2"/>
<keyword evidence="3" id="KW-1185">Reference proteome</keyword>
<protein>
    <recommendedName>
        <fullName evidence="1">YvlB/LiaX N-terminal domain-containing protein</fullName>
    </recommendedName>
</protein>
<dbReference type="RefSeq" id="WP_129892605.1">
    <property type="nucleotide sequence ID" value="NZ_CP035758.1"/>
</dbReference>
<dbReference type="Pfam" id="PF22746">
    <property type="entry name" value="SHOCT-like_DUF2089-C"/>
    <property type="match status" value="1"/>
</dbReference>
<feature type="domain" description="YvlB/LiaX N-terminal" evidence="1">
    <location>
        <begin position="6"/>
        <end position="36"/>
    </location>
</feature>
<sequence length="128" mass="14312">MSASKEERDRVLSLVEAGQVTAAEASQLLDTLESEGDILYERALERPQKRIVRLQVTSPGARARRVHVTATIPISLLKVSLRLGTQMMPQLNSRAMHDLLQAIEHGETGRLLDVQDLEQGERLEVFVE</sequence>
<dbReference type="InterPro" id="IPR053959">
    <property type="entry name" value="YvlB/LiaX_N"/>
</dbReference>
<proteinExistence type="predicted"/>